<proteinExistence type="predicted"/>
<name>A0A023NGG1_9CAUD</name>
<dbReference type="KEGG" id="vg:19686271"/>
<reference evidence="2" key="1">
    <citation type="submission" date="2014-05" db="EMBL/GenBank/DDBJ databases">
        <title>Complete genome sequence of bacteriophage DFL12phi1, which infects Dinoroseobacter shibae.</title>
        <authorList>
            <person name="Ji J."/>
            <person name="Zhang R."/>
            <person name="Jiao N."/>
        </authorList>
    </citation>
    <scope>NUCLEOTIDE SEQUENCE [LARGE SCALE GENOMIC DNA]</scope>
</reference>
<gene>
    <name evidence="2" type="ORF">DFL12P1_0067</name>
</gene>
<dbReference type="GeneID" id="19686271"/>
<dbReference type="Proteomes" id="UP000024335">
    <property type="component" value="Segment"/>
</dbReference>
<organism evidence="2 3">
    <name type="scientific">Dinoroseobacter phage DFL12phi1</name>
    <dbReference type="NCBI Taxonomy" id="1477404"/>
    <lineage>
        <taxon>Viruses</taxon>
        <taxon>Duplodnaviria</taxon>
        <taxon>Heunggongvirae</taxon>
        <taxon>Uroviricota</taxon>
        <taxon>Caudoviricetes</taxon>
        <taxon>Schitoviridae</taxon>
        <taxon>Rhodovirinae</taxon>
        <taxon>Baltimorevirus</taxon>
        <taxon>Baltimorevirus DFL12</taxon>
    </lineage>
</organism>
<evidence type="ECO:0000313" key="2">
    <source>
        <dbReference type="EMBL" id="AHX01027.1"/>
    </source>
</evidence>
<feature type="region of interest" description="Disordered" evidence="1">
    <location>
        <begin position="33"/>
        <end position="55"/>
    </location>
</feature>
<evidence type="ECO:0000256" key="1">
    <source>
        <dbReference type="SAM" id="MobiDB-lite"/>
    </source>
</evidence>
<evidence type="ECO:0000313" key="3">
    <source>
        <dbReference type="Proteomes" id="UP000024335"/>
    </source>
</evidence>
<keyword evidence="3" id="KW-1185">Reference proteome</keyword>
<dbReference type="EMBL" id="KJ621082">
    <property type="protein sequence ID" value="AHX01027.1"/>
    <property type="molecule type" value="Genomic_DNA"/>
</dbReference>
<protein>
    <submittedName>
        <fullName evidence="2">Uncharacterized protein</fullName>
    </submittedName>
</protein>
<dbReference type="RefSeq" id="YP_009043747.1">
    <property type="nucleotide sequence ID" value="NC_024367.1"/>
</dbReference>
<sequence>MNPFKSENPFKDTTMQRQREIEEEEFLEQLSHAARWDPENKHGLWPNNPKGKIKC</sequence>
<accession>A0A023NGG1</accession>